<evidence type="ECO:0000256" key="1">
    <source>
        <dbReference type="ARBA" id="ARBA00022729"/>
    </source>
</evidence>
<evidence type="ECO:0000313" key="3">
    <source>
        <dbReference type="EMBL" id="GGB08341.1"/>
    </source>
</evidence>
<dbReference type="InterPro" id="IPR054828">
    <property type="entry name" value="Vit_B12_bind_prot"/>
</dbReference>
<gene>
    <name evidence="3" type="ORF">GCM10007414_22230</name>
</gene>
<dbReference type="Gene3D" id="3.40.50.1980">
    <property type="entry name" value="Nitrogenase molybdenum iron protein domain"/>
    <property type="match status" value="2"/>
</dbReference>
<proteinExistence type="predicted"/>
<dbReference type="PROSITE" id="PS50983">
    <property type="entry name" value="FE_B12_PBP"/>
    <property type="match status" value="1"/>
</dbReference>
<name>A0ABQ1I3G4_9ALTE</name>
<protein>
    <submittedName>
        <fullName evidence="3">Cobalamin-binding protein</fullName>
    </submittedName>
</protein>
<organism evidence="3 4">
    <name type="scientific">Agarivorans gilvus</name>
    <dbReference type="NCBI Taxonomy" id="680279"/>
    <lineage>
        <taxon>Bacteria</taxon>
        <taxon>Pseudomonadati</taxon>
        <taxon>Pseudomonadota</taxon>
        <taxon>Gammaproteobacteria</taxon>
        <taxon>Alteromonadales</taxon>
        <taxon>Alteromonadaceae</taxon>
        <taxon>Agarivorans</taxon>
    </lineage>
</organism>
<dbReference type="PANTHER" id="PTHR30535:SF34">
    <property type="entry name" value="MOLYBDATE-BINDING PROTEIN MOLA"/>
    <property type="match status" value="1"/>
</dbReference>
<evidence type="ECO:0000259" key="2">
    <source>
        <dbReference type="PROSITE" id="PS50983"/>
    </source>
</evidence>
<sequence>MWRVLFIYKPQHLIRLCTGLLLLVATIGHAKPQRIIALAPHLTEQVYSLGAGERLVATVDYADYPEAAKQLPRIGNYRYISIESIITLKPDLVLVWQQGNQRHLAEQLRALGIKVYVSKGQRLDELAEQFAKLGQALGEDERGQALSQKVKQKLHQLRQRYQQQAKVSVFYQMWHQPLRSISAKSWLNDGIELCGGENIMAEAPAPYPVPSEEWVLAADPQAIVVVQWEFTHPWQNWPQLQAVKHHTIYSLDPDKAHRFTLRYLESLTALCQALDDTRKKNHSEN</sequence>
<dbReference type="PANTHER" id="PTHR30535">
    <property type="entry name" value="VITAMIN B12-BINDING PROTEIN"/>
    <property type="match status" value="1"/>
</dbReference>
<dbReference type="Pfam" id="PF01497">
    <property type="entry name" value="Peripla_BP_2"/>
    <property type="match status" value="1"/>
</dbReference>
<comment type="caution">
    <text evidence="3">The sequence shown here is derived from an EMBL/GenBank/DDBJ whole genome shotgun (WGS) entry which is preliminary data.</text>
</comment>
<keyword evidence="4" id="KW-1185">Reference proteome</keyword>
<dbReference type="InterPro" id="IPR050902">
    <property type="entry name" value="ABC_Transporter_SBP"/>
</dbReference>
<dbReference type="Proteomes" id="UP000651977">
    <property type="component" value="Unassembled WGS sequence"/>
</dbReference>
<reference evidence="4" key="1">
    <citation type="journal article" date="2019" name="Int. J. Syst. Evol. Microbiol.">
        <title>The Global Catalogue of Microorganisms (GCM) 10K type strain sequencing project: providing services to taxonomists for standard genome sequencing and annotation.</title>
        <authorList>
            <consortium name="The Broad Institute Genomics Platform"/>
            <consortium name="The Broad Institute Genome Sequencing Center for Infectious Disease"/>
            <person name="Wu L."/>
            <person name="Ma J."/>
        </authorList>
    </citation>
    <scope>NUCLEOTIDE SEQUENCE [LARGE SCALE GENOMIC DNA]</scope>
    <source>
        <strain evidence="4">CGMCC 1.10131</strain>
    </source>
</reference>
<feature type="domain" description="Fe/B12 periplasmic-binding" evidence="2">
    <location>
        <begin position="34"/>
        <end position="278"/>
    </location>
</feature>
<dbReference type="CDD" id="cd01144">
    <property type="entry name" value="BtuF"/>
    <property type="match status" value="1"/>
</dbReference>
<evidence type="ECO:0000313" key="4">
    <source>
        <dbReference type="Proteomes" id="UP000651977"/>
    </source>
</evidence>
<accession>A0ABQ1I3G4</accession>
<dbReference type="SUPFAM" id="SSF53807">
    <property type="entry name" value="Helical backbone' metal receptor"/>
    <property type="match status" value="1"/>
</dbReference>
<dbReference type="InterPro" id="IPR002491">
    <property type="entry name" value="ABC_transptr_periplasmic_BD"/>
</dbReference>
<dbReference type="NCBIfam" id="NF038402">
    <property type="entry name" value="TroA_like"/>
    <property type="match status" value="1"/>
</dbReference>
<keyword evidence="1" id="KW-0732">Signal</keyword>
<dbReference type="EMBL" id="BMDY01000012">
    <property type="protein sequence ID" value="GGB08341.1"/>
    <property type="molecule type" value="Genomic_DNA"/>
</dbReference>